<evidence type="ECO:0000256" key="4">
    <source>
        <dbReference type="ARBA" id="ARBA00022989"/>
    </source>
</evidence>
<keyword evidence="2" id="KW-1003">Cell membrane</keyword>
<evidence type="ECO:0000256" key="1">
    <source>
        <dbReference type="ARBA" id="ARBA00004651"/>
    </source>
</evidence>
<accession>A0A7W7CIE7</accession>
<reference evidence="7 8" key="1">
    <citation type="submission" date="2020-08" db="EMBL/GenBank/DDBJ databases">
        <title>Sequencing the genomes of 1000 actinobacteria strains.</title>
        <authorList>
            <person name="Klenk H.-P."/>
        </authorList>
    </citation>
    <scope>NUCLEOTIDE SEQUENCE [LARGE SCALE GENOMIC DNA]</scope>
    <source>
        <strain evidence="7 8">DSM 44230</strain>
    </source>
</reference>
<name>A0A7W7CIE7_9PSEU</name>
<feature type="transmembrane region" description="Helical" evidence="6">
    <location>
        <begin position="12"/>
        <end position="37"/>
    </location>
</feature>
<dbReference type="InterPro" id="IPR036259">
    <property type="entry name" value="MFS_trans_sf"/>
</dbReference>
<dbReference type="Gene3D" id="1.20.1250.20">
    <property type="entry name" value="MFS general substrate transporter like domains"/>
    <property type="match status" value="1"/>
</dbReference>
<dbReference type="PANTHER" id="PTHR23513">
    <property type="entry name" value="INTEGRAL MEMBRANE EFFLUX PROTEIN-RELATED"/>
    <property type="match status" value="1"/>
</dbReference>
<evidence type="ECO:0000256" key="3">
    <source>
        <dbReference type="ARBA" id="ARBA00022692"/>
    </source>
</evidence>
<evidence type="ECO:0000256" key="2">
    <source>
        <dbReference type="ARBA" id="ARBA00022475"/>
    </source>
</evidence>
<keyword evidence="8" id="KW-1185">Reference proteome</keyword>
<comment type="subcellular location">
    <subcellularLocation>
        <location evidence="1">Cell membrane</location>
        <topology evidence="1">Multi-pass membrane protein</topology>
    </subcellularLocation>
</comment>
<dbReference type="SUPFAM" id="SSF103473">
    <property type="entry name" value="MFS general substrate transporter"/>
    <property type="match status" value="1"/>
</dbReference>
<dbReference type="GO" id="GO:0022857">
    <property type="term" value="F:transmembrane transporter activity"/>
    <property type="evidence" value="ECO:0007669"/>
    <property type="project" value="InterPro"/>
</dbReference>
<dbReference type="RefSeq" id="WP_312988505.1">
    <property type="nucleotide sequence ID" value="NZ_BAAAUI010000009.1"/>
</dbReference>
<dbReference type="EMBL" id="JACHMH010000001">
    <property type="protein sequence ID" value="MBB4680326.1"/>
    <property type="molecule type" value="Genomic_DNA"/>
</dbReference>
<evidence type="ECO:0000313" key="8">
    <source>
        <dbReference type="Proteomes" id="UP000533598"/>
    </source>
</evidence>
<organism evidence="7 8">
    <name type="scientific">Crossiella cryophila</name>
    <dbReference type="NCBI Taxonomy" id="43355"/>
    <lineage>
        <taxon>Bacteria</taxon>
        <taxon>Bacillati</taxon>
        <taxon>Actinomycetota</taxon>
        <taxon>Actinomycetes</taxon>
        <taxon>Pseudonocardiales</taxon>
        <taxon>Pseudonocardiaceae</taxon>
        <taxon>Crossiella</taxon>
    </lineage>
</organism>
<feature type="transmembrane region" description="Helical" evidence="6">
    <location>
        <begin position="309"/>
        <end position="335"/>
    </location>
</feature>
<protein>
    <submittedName>
        <fullName evidence="7">MFS-type transporter involved in bile tolerance (Atg22 family)</fullName>
    </submittedName>
</protein>
<feature type="transmembrane region" description="Helical" evidence="6">
    <location>
        <begin position="347"/>
        <end position="368"/>
    </location>
</feature>
<evidence type="ECO:0000256" key="6">
    <source>
        <dbReference type="SAM" id="Phobius"/>
    </source>
</evidence>
<feature type="transmembrane region" description="Helical" evidence="6">
    <location>
        <begin position="220"/>
        <end position="242"/>
    </location>
</feature>
<keyword evidence="4 6" id="KW-1133">Transmembrane helix</keyword>
<gene>
    <name evidence="7" type="ORF">HNR67_006444</name>
</gene>
<keyword evidence="5 6" id="KW-0472">Membrane</keyword>
<evidence type="ECO:0000256" key="5">
    <source>
        <dbReference type="ARBA" id="ARBA00023136"/>
    </source>
</evidence>
<feature type="transmembrane region" description="Helical" evidence="6">
    <location>
        <begin position="43"/>
        <end position="63"/>
    </location>
</feature>
<comment type="caution">
    <text evidence="7">The sequence shown here is derived from an EMBL/GenBank/DDBJ whole genome shotgun (WGS) entry which is preliminary data.</text>
</comment>
<keyword evidence="3 6" id="KW-0812">Transmembrane</keyword>
<dbReference type="PANTHER" id="PTHR23513:SF6">
    <property type="entry name" value="MAJOR FACILITATOR SUPERFAMILY ASSOCIATED DOMAIN-CONTAINING PROTEIN"/>
    <property type="match status" value="1"/>
</dbReference>
<dbReference type="CDD" id="cd06173">
    <property type="entry name" value="MFS_MefA_like"/>
    <property type="match status" value="1"/>
</dbReference>
<dbReference type="GO" id="GO:0005886">
    <property type="term" value="C:plasma membrane"/>
    <property type="evidence" value="ECO:0007669"/>
    <property type="project" value="UniProtKB-SubCell"/>
</dbReference>
<dbReference type="Proteomes" id="UP000533598">
    <property type="component" value="Unassembled WGS sequence"/>
</dbReference>
<feature type="transmembrane region" description="Helical" evidence="6">
    <location>
        <begin position="284"/>
        <end position="303"/>
    </location>
</feature>
<evidence type="ECO:0000313" key="7">
    <source>
        <dbReference type="EMBL" id="MBB4680326.1"/>
    </source>
</evidence>
<dbReference type="Pfam" id="PF07690">
    <property type="entry name" value="MFS_1"/>
    <property type="match status" value="1"/>
</dbReference>
<proteinExistence type="predicted"/>
<sequence>MRTSLGREFGWLWASFAVSSLGSRLAIQAFPLVALLVLDAGTAQVSVLAAAGLAAGAVLGIPLGPWVEFRRKRSVLIGADLLRCTALLSVPAAYALGWLGFTQLLVVSMVTAVADIAARSASGAWLKQLVRREDLVHATGRLEATTWTTTTLGPPLGGLAIAAFGPMATLVADAVSYLLSAAGIRAAGGRERPPERAATSRSGELLAGWRHIWHHPGLKLLLGNTILTNGLIMATAPLALVLMVRELGFTLWEYGLAFALPCLGGLLGARLAPRLVTRFGTARVLRVAGVARVCWPVGLVLVGPGLPGLLLVIAVQFGLVTCMGVFNPVFAAYRLAEVPTDRSARVLAAWTVSGNLTVAGLTALWGVLAGFTGARVAIGIAGVLILATPLLLPRAERVTVCCRPPSGSCSSRSPR</sequence>
<dbReference type="InterPro" id="IPR011701">
    <property type="entry name" value="MFS"/>
</dbReference>
<dbReference type="AlphaFoldDB" id="A0A7W7CIE7"/>
<feature type="transmembrane region" description="Helical" evidence="6">
    <location>
        <begin position="374"/>
        <end position="392"/>
    </location>
</feature>
<feature type="transmembrane region" description="Helical" evidence="6">
    <location>
        <begin position="254"/>
        <end position="272"/>
    </location>
</feature>